<keyword evidence="7 13" id="KW-1133">Transmembrane helix</keyword>
<evidence type="ECO:0000256" key="4">
    <source>
        <dbReference type="ARBA" id="ARBA00022692"/>
    </source>
</evidence>
<evidence type="ECO:0000256" key="6">
    <source>
        <dbReference type="ARBA" id="ARBA00022792"/>
    </source>
</evidence>
<dbReference type="PROSITE" id="PS50920">
    <property type="entry name" value="SOLCAR"/>
    <property type="match status" value="3"/>
</dbReference>
<evidence type="ECO:0000313" key="14">
    <source>
        <dbReference type="EMBL" id="OWK59664.1"/>
    </source>
</evidence>
<name>A0A218V0X7_9PASE</name>
<accession>A0A218V0X7</accession>
<evidence type="ECO:0000256" key="13">
    <source>
        <dbReference type="SAM" id="Phobius"/>
    </source>
</evidence>
<evidence type="ECO:0000256" key="2">
    <source>
        <dbReference type="ARBA" id="ARBA00006375"/>
    </source>
</evidence>
<dbReference type="EMBL" id="MUZQ01000073">
    <property type="protein sequence ID" value="OWK59664.1"/>
    <property type="molecule type" value="Genomic_DNA"/>
</dbReference>
<keyword evidence="5" id="KW-0677">Repeat</keyword>
<comment type="catalytic activity">
    <reaction evidence="10">
        <text>glutathione(in) = glutathione(out)</text>
        <dbReference type="Rhea" id="RHEA:74819"/>
        <dbReference type="ChEBI" id="CHEBI:57925"/>
    </reaction>
</comment>
<comment type="caution">
    <text evidence="14">The sequence shown here is derived from an EMBL/GenBank/DDBJ whole genome shotgun (WGS) entry which is preliminary data.</text>
</comment>
<dbReference type="Pfam" id="PF00153">
    <property type="entry name" value="Mito_carr"/>
    <property type="match status" value="2"/>
</dbReference>
<organism evidence="14 15">
    <name type="scientific">Lonchura striata</name>
    <name type="common">white-rumped munia</name>
    <dbReference type="NCBI Taxonomy" id="40157"/>
    <lineage>
        <taxon>Eukaryota</taxon>
        <taxon>Metazoa</taxon>
        <taxon>Chordata</taxon>
        <taxon>Craniata</taxon>
        <taxon>Vertebrata</taxon>
        <taxon>Euteleostomi</taxon>
        <taxon>Archelosauria</taxon>
        <taxon>Archosauria</taxon>
        <taxon>Dinosauria</taxon>
        <taxon>Saurischia</taxon>
        <taxon>Theropoda</taxon>
        <taxon>Coelurosauria</taxon>
        <taxon>Aves</taxon>
        <taxon>Neognathae</taxon>
        <taxon>Neoaves</taxon>
        <taxon>Telluraves</taxon>
        <taxon>Australaves</taxon>
        <taxon>Passeriformes</taxon>
        <taxon>Passeroidea</taxon>
        <taxon>Estrildidae</taxon>
        <taxon>Estrildinae</taxon>
        <taxon>Lonchura</taxon>
    </lineage>
</organism>
<dbReference type="Gene3D" id="1.50.40.10">
    <property type="entry name" value="Mitochondrial carrier domain"/>
    <property type="match status" value="1"/>
</dbReference>
<evidence type="ECO:0000256" key="7">
    <source>
        <dbReference type="ARBA" id="ARBA00022989"/>
    </source>
</evidence>
<evidence type="ECO:0000256" key="5">
    <source>
        <dbReference type="ARBA" id="ARBA00022737"/>
    </source>
</evidence>
<evidence type="ECO:0000313" key="15">
    <source>
        <dbReference type="Proteomes" id="UP000197619"/>
    </source>
</evidence>
<evidence type="ECO:0000256" key="12">
    <source>
        <dbReference type="RuleBase" id="RU000488"/>
    </source>
</evidence>
<comment type="subcellular location">
    <subcellularLocation>
        <location evidence="1">Mitochondrion inner membrane</location>
        <topology evidence="1">Multi-pass membrane protein</topology>
    </subcellularLocation>
</comment>
<sequence>MDHVYVCGSEDSKAWYKKPGHFKGTWDAFMKIIRIEGIKSLWSGLPPTLRELTSLLEKVTQIEDIKIMAVPTTAVYFTCYDQLCEVLKNRPGKHDEHIPVIAGSLSRFSTATVVSPLELIRTQLQYRRSSYKQLYRGISTKVAADGWFSLWQGWTSTILRDVPFSGKCGGAEFLYLLYNRVVMQVYFFVIIALYWYNYERFKKMICKKVGANEPTFFVSFTSGAAAGSIAAVVTQPFDVVKTHRQTQLWENETLKSKLLFHRGTVNQPGQL</sequence>
<evidence type="ECO:0000256" key="8">
    <source>
        <dbReference type="ARBA" id="ARBA00023128"/>
    </source>
</evidence>
<keyword evidence="3 12" id="KW-0813">Transport</keyword>
<dbReference type="InterPro" id="IPR045315">
    <property type="entry name" value="Mtm1-like"/>
</dbReference>
<keyword evidence="8" id="KW-0496">Mitochondrion</keyword>
<dbReference type="AlphaFoldDB" id="A0A218V0X7"/>
<evidence type="ECO:0000256" key="3">
    <source>
        <dbReference type="ARBA" id="ARBA00022448"/>
    </source>
</evidence>
<feature type="transmembrane region" description="Helical" evidence="13">
    <location>
        <begin position="173"/>
        <end position="196"/>
    </location>
</feature>
<evidence type="ECO:0000256" key="1">
    <source>
        <dbReference type="ARBA" id="ARBA00004448"/>
    </source>
</evidence>
<gene>
    <name evidence="14" type="primary">SLC25A40</name>
    <name evidence="14" type="ORF">RLOC_00011593</name>
</gene>
<keyword evidence="9 11" id="KW-0472">Membrane</keyword>
<reference evidence="14 15" key="1">
    <citation type="submission" date="2017-05" db="EMBL/GenBank/DDBJ databases">
        <title>Genome of assembly of the Bengalese finch, Lonchura striata domestica.</title>
        <authorList>
            <person name="Colquitt B.M."/>
            <person name="Brainard M.S."/>
        </authorList>
    </citation>
    <scope>NUCLEOTIDE SEQUENCE [LARGE SCALE GENOMIC DNA]</scope>
    <source>
        <strain evidence="14">White83orange57</strain>
    </source>
</reference>
<dbReference type="InterPro" id="IPR018108">
    <property type="entry name" value="MCP_transmembrane"/>
</dbReference>
<keyword evidence="6" id="KW-0999">Mitochondrion inner membrane</keyword>
<proteinExistence type="inferred from homology"/>
<keyword evidence="15" id="KW-1185">Reference proteome</keyword>
<comment type="similarity">
    <text evidence="2 12">Belongs to the mitochondrial carrier (TC 2.A.29) family.</text>
</comment>
<evidence type="ECO:0000256" key="11">
    <source>
        <dbReference type="PROSITE-ProRule" id="PRU00282"/>
    </source>
</evidence>
<dbReference type="GO" id="GO:1990542">
    <property type="term" value="P:mitochondrial transmembrane transport"/>
    <property type="evidence" value="ECO:0007669"/>
    <property type="project" value="InterPro"/>
</dbReference>
<dbReference type="SUPFAM" id="SSF103506">
    <property type="entry name" value="Mitochondrial carrier"/>
    <property type="match status" value="1"/>
</dbReference>
<feature type="repeat" description="Solcar" evidence="11">
    <location>
        <begin position="94"/>
        <end position="178"/>
    </location>
</feature>
<dbReference type="Proteomes" id="UP000197619">
    <property type="component" value="Unassembled WGS sequence"/>
</dbReference>
<feature type="repeat" description="Solcar" evidence="11">
    <location>
        <begin position="214"/>
        <end position="271"/>
    </location>
</feature>
<keyword evidence="4 11" id="KW-0812">Transmembrane</keyword>
<dbReference type="InterPro" id="IPR023395">
    <property type="entry name" value="MCP_dom_sf"/>
</dbReference>
<dbReference type="PANTHER" id="PTHR45760">
    <property type="entry name" value="FI19922P1-RELATED"/>
    <property type="match status" value="1"/>
</dbReference>
<evidence type="ECO:0000256" key="9">
    <source>
        <dbReference type="ARBA" id="ARBA00023136"/>
    </source>
</evidence>
<dbReference type="GO" id="GO:0005743">
    <property type="term" value="C:mitochondrial inner membrane"/>
    <property type="evidence" value="ECO:0007669"/>
    <property type="project" value="UniProtKB-SubCell"/>
</dbReference>
<protein>
    <submittedName>
        <fullName evidence="14">Solute carrier family 25 member 40</fullName>
    </submittedName>
</protein>
<evidence type="ECO:0000256" key="10">
    <source>
        <dbReference type="ARBA" id="ARBA00036017"/>
    </source>
</evidence>
<feature type="repeat" description="Solcar" evidence="11">
    <location>
        <begin position="1"/>
        <end position="68"/>
    </location>
</feature>
<dbReference type="PANTHER" id="PTHR45760:SF5">
    <property type="entry name" value="MITOCHONDRIAL GLUTATHIONE TRANSPORTER SLC25A40-RELATED"/>
    <property type="match status" value="1"/>
</dbReference>